<protein>
    <submittedName>
        <fullName evidence="3">(diamondback moth) hypothetical protein</fullName>
    </submittedName>
</protein>
<dbReference type="Proteomes" id="UP000653454">
    <property type="component" value="Unassembled WGS sequence"/>
</dbReference>
<reference evidence="3" key="1">
    <citation type="submission" date="2020-11" db="EMBL/GenBank/DDBJ databases">
        <authorList>
            <person name="Whiteford S."/>
        </authorList>
    </citation>
    <scope>NUCLEOTIDE SEQUENCE</scope>
</reference>
<dbReference type="AlphaFoldDB" id="A0A8S4GE46"/>
<feature type="transmembrane region" description="Helical" evidence="2">
    <location>
        <begin position="127"/>
        <end position="146"/>
    </location>
</feature>
<keyword evidence="2" id="KW-0472">Membrane</keyword>
<keyword evidence="2" id="KW-1133">Transmembrane helix</keyword>
<feature type="transmembrane region" description="Helical" evidence="2">
    <location>
        <begin position="158"/>
        <end position="178"/>
    </location>
</feature>
<feature type="region of interest" description="Disordered" evidence="1">
    <location>
        <begin position="420"/>
        <end position="463"/>
    </location>
</feature>
<evidence type="ECO:0000256" key="2">
    <source>
        <dbReference type="SAM" id="Phobius"/>
    </source>
</evidence>
<feature type="transmembrane region" description="Helical" evidence="2">
    <location>
        <begin position="190"/>
        <end position="214"/>
    </location>
</feature>
<evidence type="ECO:0000313" key="3">
    <source>
        <dbReference type="EMBL" id="CAG9138249.1"/>
    </source>
</evidence>
<sequence>MTKNNLLIIAGIATLLQGAVQLLASAWALAEYFCVFNLLRDLPILIYLRILYFHNPTCATRVTIGPYIDGMSNQAFVLLTSQSVPVYRTFLVNSVYLGLSVIWMATSAVLILGGARDSRSLHVRWPWMVVMVVTFAVDICASVTYITDSFHTRTLAELVHFVGGTLSGAAGVTADSSWTAWVMVMVYCRLIVVLLFNLFLLVCILVDCGIPAHFDWNQTLPPPSSSKRRGDPENPEDPEEPETRIPRVSILRRVPTWLGRSPPAREPPRFYRRPSTPDMMDSPDRTPPLSVPGTPELPKKRSVNFPENLLSLPQRLENMIVQQQKRLDSAVVDTSGRSATPSPQDMPTIHQALNSATATSTAVVTAPGTASSHVDSKGRRNTAIELQGQLPWTYIPPTTHHMRDQLPPDEELPPVPCPTTRYTPSTGRPVHRAGSTVSQGPRPQNYYRPSHRSQQIMESDVLY</sequence>
<comment type="caution">
    <text evidence="3">The sequence shown here is derived from an EMBL/GenBank/DDBJ whole genome shotgun (WGS) entry which is preliminary data.</text>
</comment>
<gene>
    <name evidence="3" type="ORF">PLXY2_LOCUS16505</name>
</gene>
<dbReference type="EMBL" id="CAJHNJ030000522">
    <property type="protein sequence ID" value="CAG9138249.1"/>
    <property type="molecule type" value="Genomic_DNA"/>
</dbReference>
<keyword evidence="4" id="KW-1185">Reference proteome</keyword>
<evidence type="ECO:0000313" key="4">
    <source>
        <dbReference type="Proteomes" id="UP000653454"/>
    </source>
</evidence>
<organism evidence="3 4">
    <name type="scientific">Plutella xylostella</name>
    <name type="common">Diamondback moth</name>
    <name type="synonym">Plutella maculipennis</name>
    <dbReference type="NCBI Taxonomy" id="51655"/>
    <lineage>
        <taxon>Eukaryota</taxon>
        <taxon>Metazoa</taxon>
        <taxon>Ecdysozoa</taxon>
        <taxon>Arthropoda</taxon>
        <taxon>Hexapoda</taxon>
        <taxon>Insecta</taxon>
        <taxon>Pterygota</taxon>
        <taxon>Neoptera</taxon>
        <taxon>Endopterygota</taxon>
        <taxon>Lepidoptera</taxon>
        <taxon>Glossata</taxon>
        <taxon>Ditrysia</taxon>
        <taxon>Yponomeutoidea</taxon>
        <taxon>Plutellidae</taxon>
        <taxon>Plutella</taxon>
    </lineage>
</organism>
<accession>A0A8S4GE46</accession>
<proteinExistence type="predicted"/>
<name>A0A8S4GE46_PLUXY</name>
<evidence type="ECO:0000256" key="1">
    <source>
        <dbReference type="SAM" id="MobiDB-lite"/>
    </source>
</evidence>
<feature type="transmembrane region" description="Helical" evidence="2">
    <location>
        <begin position="95"/>
        <end position="115"/>
    </location>
</feature>
<keyword evidence="2" id="KW-0812">Transmembrane</keyword>
<feature type="region of interest" description="Disordered" evidence="1">
    <location>
        <begin position="219"/>
        <end position="301"/>
    </location>
</feature>